<comment type="caution">
    <text evidence="11">The sequence shown here is derived from an EMBL/GenBank/DDBJ whole genome shotgun (WGS) entry which is preliminary data.</text>
</comment>
<evidence type="ECO:0000256" key="7">
    <source>
        <dbReference type="ARBA" id="ARBA00047899"/>
    </source>
</evidence>
<keyword evidence="12" id="KW-1185">Reference proteome</keyword>
<evidence type="ECO:0000256" key="1">
    <source>
        <dbReference type="ARBA" id="ARBA00012513"/>
    </source>
</evidence>
<dbReference type="PROSITE" id="PS00108">
    <property type="entry name" value="PROTEIN_KINASE_ST"/>
    <property type="match status" value="1"/>
</dbReference>
<dbReference type="PROSITE" id="PS50011">
    <property type="entry name" value="PROTEIN_KINASE_DOM"/>
    <property type="match status" value="1"/>
</dbReference>
<evidence type="ECO:0000259" key="10">
    <source>
        <dbReference type="PROSITE" id="PS50011"/>
    </source>
</evidence>
<feature type="region of interest" description="Disordered" evidence="9">
    <location>
        <begin position="976"/>
        <end position="996"/>
    </location>
</feature>
<dbReference type="EC" id="2.7.11.1" evidence="1"/>
<keyword evidence="3" id="KW-0808">Transferase</keyword>
<dbReference type="InterPro" id="IPR024678">
    <property type="entry name" value="Kinase_OSR1/WNK_CCT"/>
</dbReference>
<evidence type="ECO:0000256" key="8">
    <source>
        <dbReference type="ARBA" id="ARBA00048679"/>
    </source>
</evidence>
<feature type="domain" description="Protein kinase" evidence="10">
    <location>
        <begin position="1"/>
        <end position="145"/>
    </location>
</feature>
<evidence type="ECO:0000256" key="5">
    <source>
        <dbReference type="ARBA" id="ARBA00022777"/>
    </source>
</evidence>
<evidence type="ECO:0000256" key="6">
    <source>
        <dbReference type="ARBA" id="ARBA00022840"/>
    </source>
</evidence>
<keyword evidence="6" id="KW-0067">ATP-binding</keyword>
<feature type="compositionally biased region" description="Basic and acidic residues" evidence="9">
    <location>
        <begin position="978"/>
        <end position="988"/>
    </location>
</feature>
<protein>
    <recommendedName>
        <fullName evidence="1">non-specific serine/threonine protein kinase</fullName>
        <ecNumber evidence="1">2.7.11.1</ecNumber>
    </recommendedName>
</protein>
<evidence type="ECO:0000256" key="3">
    <source>
        <dbReference type="ARBA" id="ARBA00022679"/>
    </source>
</evidence>
<dbReference type="PANTHER" id="PTHR13902">
    <property type="entry name" value="SERINE/THREONINE-PROTEIN KINASE WNK WITH NO LYSINE -RELATED"/>
    <property type="match status" value="1"/>
</dbReference>
<dbReference type="Gene3D" id="3.10.20.90">
    <property type="entry name" value="Phosphatidylinositol 3-kinase Catalytic Subunit, Chain A, domain 1"/>
    <property type="match status" value="1"/>
</dbReference>
<dbReference type="GO" id="GO:0005524">
    <property type="term" value="F:ATP binding"/>
    <property type="evidence" value="ECO:0007669"/>
    <property type="project" value="UniProtKB-KW"/>
</dbReference>
<dbReference type="EMBL" id="JALNTZ010001775">
    <property type="protein sequence ID" value="KAJ3623597.1"/>
    <property type="molecule type" value="Genomic_DNA"/>
</dbReference>
<organism evidence="11 12">
    <name type="scientific">Zophobas morio</name>
    <dbReference type="NCBI Taxonomy" id="2755281"/>
    <lineage>
        <taxon>Eukaryota</taxon>
        <taxon>Metazoa</taxon>
        <taxon>Ecdysozoa</taxon>
        <taxon>Arthropoda</taxon>
        <taxon>Hexapoda</taxon>
        <taxon>Insecta</taxon>
        <taxon>Pterygota</taxon>
        <taxon>Neoptera</taxon>
        <taxon>Endopterygota</taxon>
        <taxon>Coleoptera</taxon>
        <taxon>Polyphaga</taxon>
        <taxon>Cucujiformia</taxon>
        <taxon>Tenebrionidae</taxon>
        <taxon>Zophobas</taxon>
    </lineage>
</organism>
<dbReference type="SUPFAM" id="SSF56112">
    <property type="entry name" value="Protein kinase-like (PK-like)"/>
    <property type="match status" value="1"/>
</dbReference>
<reference evidence="11" key="1">
    <citation type="journal article" date="2023" name="G3 (Bethesda)">
        <title>Whole genome assemblies of Zophobas morio and Tenebrio molitor.</title>
        <authorList>
            <person name="Kaur S."/>
            <person name="Stinson S.A."/>
            <person name="diCenzo G.C."/>
        </authorList>
    </citation>
    <scope>NUCLEOTIDE SEQUENCE</scope>
    <source>
        <strain evidence="11">QUZm001</strain>
    </source>
</reference>
<feature type="non-terminal residue" evidence="11">
    <location>
        <position position="1"/>
    </location>
</feature>
<name>A0AA38HJ44_9CUCU</name>
<keyword evidence="2" id="KW-0723">Serine/threonine-protein kinase</keyword>
<feature type="region of interest" description="Disordered" evidence="9">
    <location>
        <begin position="1022"/>
        <end position="1045"/>
    </location>
</feature>
<dbReference type="InterPro" id="IPR050588">
    <property type="entry name" value="WNK_Ser-Thr_kinase"/>
</dbReference>
<feature type="compositionally biased region" description="Low complexity" evidence="9">
    <location>
        <begin position="397"/>
        <end position="409"/>
    </location>
</feature>
<feature type="region of interest" description="Disordered" evidence="9">
    <location>
        <begin position="1249"/>
        <end position="1275"/>
    </location>
</feature>
<dbReference type="SMART" id="SM00220">
    <property type="entry name" value="S_TKc"/>
    <property type="match status" value="1"/>
</dbReference>
<accession>A0AA38HJ44</accession>
<gene>
    <name evidence="11" type="ORF">Zmor_004426</name>
</gene>
<dbReference type="InterPro" id="IPR008271">
    <property type="entry name" value="Ser/Thr_kinase_AS"/>
</dbReference>
<keyword evidence="5" id="KW-0418">Kinase</keyword>
<feature type="region of interest" description="Disordered" evidence="9">
    <location>
        <begin position="387"/>
        <end position="409"/>
    </location>
</feature>
<comment type="catalytic activity">
    <reaction evidence="8">
        <text>L-seryl-[protein] + ATP = O-phospho-L-seryl-[protein] + ADP + H(+)</text>
        <dbReference type="Rhea" id="RHEA:17989"/>
        <dbReference type="Rhea" id="RHEA-COMP:9863"/>
        <dbReference type="Rhea" id="RHEA-COMP:11604"/>
        <dbReference type="ChEBI" id="CHEBI:15378"/>
        <dbReference type="ChEBI" id="CHEBI:29999"/>
        <dbReference type="ChEBI" id="CHEBI:30616"/>
        <dbReference type="ChEBI" id="CHEBI:83421"/>
        <dbReference type="ChEBI" id="CHEBI:456216"/>
        <dbReference type="EC" id="2.7.11.1"/>
    </reaction>
</comment>
<evidence type="ECO:0000256" key="2">
    <source>
        <dbReference type="ARBA" id="ARBA00022527"/>
    </source>
</evidence>
<dbReference type="Proteomes" id="UP001168821">
    <property type="component" value="Unassembled WGS sequence"/>
</dbReference>
<sequence>LHYLHSNTPPIIHRDLKCDNLFINSDRSEIKIGDLGLATFKNSSHKESCIGTPEFMAPEMFDGKYGEEVDIWAFGLTVLEMFTNEYPYKECASNVQIMKAVISGVKPESLKRVHVESARKMIESCLNLDPSKRHISYIDLPDDLPPSPEESVHSCSGDSLNGSVQENGLNQSQAVAGCNGYSEPPLSEEGSKGDAVVRPNGALVNIGATPIHYEEADAALGIKNNEKATRTPIVNKEPSSTHVDVNTHSNGVQAYHASQEGHHVTEPAFQNSRVRVLFFEKTGDTSLHMMLSTKSLETNVAELGRKAVHFSFDMTRDNSRGIAEELIRANLLSEEDAEAVVEGIDKIIAEQSVPPRVQATAPASMLVQDAACSQEDSGNINNSAVSSPINVPTRPHLSSSHLEGSSLRPSPSLTVIEEQIHVPQETYNQLQHVNSMNSQYFCQDQQNHISHNADLYPSPQFPAGYVPAQPTGVAPATLQHGQDNGQFLGQTAALPAENFIKPINMAQNSYQEQIVHQQNGSEGVAREVKPNETVSSYTQAGQNYNIHRDYYNNNSTEGGAQVPYSGSLENGHYNEQLSTEYCKQQQSLHYSTSEGYFESAHIYPPGSTSSLRQPGNPHPSFVSQKPHSYLLTQSASEATHSSQPLLPQDYIYQGDTCYAVNPSYQVGNTPQVQAYTHFLSQDQLGYCVQSQSGMYSVPNDLQPNAYVSHPYLHPPLVSTYSQLPIQSHQQAQFPASDVVQHIPVAQESSADLQQANQYPQPTQQAYDLATSMPYPPGIAPEIVSGTLVETPVHIQNQSSYSDHQIPTDAESFSAQEPSSDLQQASEYLQPSQQAYNLATSMAYPSSTAPEFVSGTPVEAPVYIQNQISYGDRQTPTDAEKFSRDDVWPQSEAPGQPLNITVLPEEDQRSFQQTHNFPTSPSLQSQPSAEFQPLYARALPELDLNDLPSDGIEIVISQLQNQIELLKLKQLQSQATGLREPHSQLHEEPPLEPTNVGFSKLTTLETSENQGVVRESFIEHQEGGEALAQSQIPETEIPNRPQSSQNCEEERTLLYKQLNHLELLLKDLRDNLFSGLHSTCPLPKMKDDSTIESVSLEPSPKLAAYDALQGSMEEEDKSKVSCPLKTCTSPPPLQPFQMEFSQCHSELSHPPCRCFHFKQDYCRSQDSLRFRNHVYPCYSSPHCRFSKLSYTEQKSQPPTASNKTYSKLYTSYSQPNAGCPSPSIEMDPSLQVPPQFSGFYSRSQPFGPMQENRPGTDFNTAQHNATKPLNKRQKKIPEHRYANYLNNDSAIR</sequence>
<feature type="region of interest" description="Disordered" evidence="9">
    <location>
        <begin position="601"/>
        <end position="622"/>
    </location>
</feature>
<evidence type="ECO:0000313" key="11">
    <source>
        <dbReference type="EMBL" id="KAJ3623597.1"/>
    </source>
</evidence>
<keyword evidence="4" id="KW-0547">Nucleotide-binding</keyword>
<dbReference type="Gene3D" id="1.10.510.10">
    <property type="entry name" value="Transferase(Phosphotransferase) domain 1"/>
    <property type="match status" value="1"/>
</dbReference>
<evidence type="ECO:0000313" key="12">
    <source>
        <dbReference type="Proteomes" id="UP001168821"/>
    </source>
</evidence>
<dbReference type="Pfam" id="PF00069">
    <property type="entry name" value="Pkinase"/>
    <property type="match status" value="1"/>
</dbReference>
<dbReference type="InterPro" id="IPR011009">
    <property type="entry name" value="Kinase-like_dom_sf"/>
</dbReference>
<proteinExistence type="predicted"/>
<feature type="region of interest" description="Disordered" evidence="9">
    <location>
        <begin position="797"/>
        <end position="827"/>
    </location>
</feature>
<dbReference type="InterPro" id="IPR000719">
    <property type="entry name" value="Prot_kinase_dom"/>
</dbReference>
<dbReference type="GO" id="GO:0004674">
    <property type="term" value="F:protein serine/threonine kinase activity"/>
    <property type="evidence" value="ECO:0007669"/>
    <property type="project" value="UniProtKB-KW"/>
</dbReference>
<dbReference type="Pfam" id="PF12202">
    <property type="entry name" value="OSR1_C"/>
    <property type="match status" value="1"/>
</dbReference>
<evidence type="ECO:0000256" key="9">
    <source>
        <dbReference type="SAM" id="MobiDB-lite"/>
    </source>
</evidence>
<comment type="catalytic activity">
    <reaction evidence="7">
        <text>L-threonyl-[protein] + ATP = O-phospho-L-threonyl-[protein] + ADP + H(+)</text>
        <dbReference type="Rhea" id="RHEA:46608"/>
        <dbReference type="Rhea" id="RHEA-COMP:11060"/>
        <dbReference type="Rhea" id="RHEA-COMP:11605"/>
        <dbReference type="ChEBI" id="CHEBI:15378"/>
        <dbReference type="ChEBI" id="CHEBI:30013"/>
        <dbReference type="ChEBI" id="CHEBI:30616"/>
        <dbReference type="ChEBI" id="CHEBI:61977"/>
        <dbReference type="ChEBI" id="CHEBI:456216"/>
        <dbReference type="EC" id="2.7.11.1"/>
    </reaction>
</comment>
<evidence type="ECO:0000256" key="4">
    <source>
        <dbReference type="ARBA" id="ARBA00022741"/>
    </source>
</evidence>
<feature type="compositionally biased region" description="Polar residues" evidence="9">
    <location>
        <begin position="1256"/>
        <end position="1266"/>
    </location>
</feature>